<feature type="region of interest" description="Disordered" evidence="1">
    <location>
        <begin position="275"/>
        <end position="362"/>
    </location>
</feature>
<evidence type="ECO:0000313" key="3">
    <source>
        <dbReference type="Proteomes" id="UP000054845"/>
    </source>
</evidence>
<feature type="region of interest" description="Disordered" evidence="1">
    <location>
        <begin position="703"/>
        <end position="759"/>
    </location>
</feature>
<name>A0A0P1B8A7_9BASI</name>
<feature type="region of interest" description="Disordered" evidence="1">
    <location>
        <begin position="142"/>
        <end position="165"/>
    </location>
</feature>
<dbReference type="PANTHER" id="PTHR43503:SF2">
    <property type="entry name" value="NEGATIVE REGULATOR OF SPORULATION MDS3-RELATED"/>
    <property type="match status" value="1"/>
</dbReference>
<feature type="region of interest" description="Disordered" evidence="1">
    <location>
        <begin position="81"/>
        <end position="116"/>
    </location>
</feature>
<feature type="compositionally biased region" description="Low complexity" evidence="1">
    <location>
        <begin position="89"/>
        <end position="108"/>
    </location>
</feature>
<feature type="region of interest" description="Disordered" evidence="1">
    <location>
        <begin position="656"/>
        <end position="689"/>
    </location>
</feature>
<feature type="region of interest" description="Disordered" evidence="1">
    <location>
        <begin position="916"/>
        <end position="986"/>
    </location>
</feature>
<protein>
    <submittedName>
        <fullName evidence="2">Kelch repeat-containing proteins</fullName>
    </submittedName>
</protein>
<organism evidence="2 3">
    <name type="scientific">Ceraceosorus bombacis</name>
    <dbReference type="NCBI Taxonomy" id="401625"/>
    <lineage>
        <taxon>Eukaryota</taxon>
        <taxon>Fungi</taxon>
        <taxon>Dikarya</taxon>
        <taxon>Basidiomycota</taxon>
        <taxon>Ustilaginomycotina</taxon>
        <taxon>Exobasidiomycetes</taxon>
        <taxon>Ceraceosorales</taxon>
        <taxon>Ceraceosoraceae</taxon>
        <taxon>Ceraceosorus</taxon>
    </lineage>
</organism>
<feature type="compositionally biased region" description="Polar residues" evidence="1">
    <location>
        <begin position="339"/>
        <end position="362"/>
    </location>
</feature>
<feature type="compositionally biased region" description="Low complexity" evidence="1">
    <location>
        <begin position="965"/>
        <end position="976"/>
    </location>
</feature>
<evidence type="ECO:0000313" key="2">
    <source>
        <dbReference type="EMBL" id="CEH12187.1"/>
    </source>
</evidence>
<reference evidence="2 3" key="1">
    <citation type="submission" date="2014-09" db="EMBL/GenBank/DDBJ databases">
        <authorList>
            <person name="Magalhaes I.L.F."/>
            <person name="Oliveira U."/>
            <person name="Santos F.R."/>
            <person name="Vidigal T.H.D.A."/>
            <person name="Brescovit A.D."/>
            <person name="Santos A.J."/>
        </authorList>
    </citation>
    <scope>NUCLEOTIDE SEQUENCE [LARGE SCALE GENOMIC DNA]</scope>
</reference>
<evidence type="ECO:0000256" key="1">
    <source>
        <dbReference type="SAM" id="MobiDB-lite"/>
    </source>
</evidence>
<proteinExistence type="predicted"/>
<dbReference type="STRING" id="401625.A0A0P1B8A7"/>
<dbReference type="Pfam" id="PF24681">
    <property type="entry name" value="Kelch_KLHDC2_KLHL20_DRC7"/>
    <property type="match status" value="1"/>
</dbReference>
<feature type="compositionally biased region" description="Low complexity" evidence="1">
    <location>
        <begin position="1109"/>
        <end position="1119"/>
    </location>
</feature>
<accession>A0A0P1B8A7</accession>
<feature type="compositionally biased region" description="Polar residues" evidence="1">
    <location>
        <begin position="1063"/>
        <end position="1108"/>
    </location>
</feature>
<dbReference type="InterPro" id="IPR015915">
    <property type="entry name" value="Kelch-typ_b-propeller"/>
</dbReference>
<dbReference type="OrthoDB" id="10001928at2759"/>
<feature type="region of interest" description="Disordered" evidence="1">
    <location>
        <begin position="1037"/>
        <end position="1170"/>
    </location>
</feature>
<feature type="region of interest" description="Disordered" evidence="1">
    <location>
        <begin position="1293"/>
        <end position="1356"/>
    </location>
</feature>
<dbReference type="SUPFAM" id="SSF117281">
    <property type="entry name" value="Kelch motif"/>
    <property type="match status" value="1"/>
</dbReference>
<feature type="compositionally biased region" description="Low complexity" evidence="1">
    <location>
        <begin position="324"/>
        <end position="338"/>
    </location>
</feature>
<keyword evidence="3" id="KW-1185">Reference proteome</keyword>
<feature type="compositionally biased region" description="Basic and acidic residues" evidence="1">
    <location>
        <begin position="1155"/>
        <end position="1170"/>
    </location>
</feature>
<feature type="compositionally biased region" description="Polar residues" evidence="1">
    <location>
        <begin position="937"/>
        <end position="947"/>
    </location>
</feature>
<feature type="compositionally biased region" description="Low complexity" evidence="1">
    <location>
        <begin position="1313"/>
        <end position="1323"/>
    </location>
</feature>
<feature type="compositionally biased region" description="Basic and acidic residues" evidence="1">
    <location>
        <begin position="666"/>
        <end position="678"/>
    </location>
</feature>
<sequence length="1356" mass="142569">MHAPLATLAVHWHGCRGEPPPPLVGASVTLVDSGPGSGEAGKVYLFGGRLVSTRRMVNTLYELDLSTLQWSSIEAFGRTGTLNGHRSESSAPHAGPSSSPELAASSSSGRAPQPRYFHSTDLWEDRLVVFGGMGYAQGAAASAKGTTGAPNGTSDPKSPKADGSQSDALCVLDEIIAFDLKAREWDFEFAAQPAIRPSTPSTRPPTPVPRYAHLSALTSDFLVIIGGQNMSNQYVEEINVFDLRVKRWIITHHFPRQCGSYRSLAVVGRSAVQEAQLRGDERQSHRASAPYGKGREGDAVTATGDDGPSMAGSSIVSPTDTRSSRSGSAVGAATSARTPQSFGSSPPTTATGSLDRSGMLASTSSNGAALDLLPMSVEPRNEHGLSLPLPLFIYTNYNFTDVKRELEVVNLRRMESGNSMAPGSSSQSGLSDAATGLSASTALKVEDRSKDMAGASLPPGLRFPTGAMLGSHLIISGTYLANTSQTFSIWALHVPTMQWTRLDMGNVLSTGSWNRAVLWPSKNKLIVFGNRARDLVQDYNHRQTNWDHVLLLNLESWGISQPPARPMSDEAMQMGLDSLTAATAGSFAYGLEGGAKSLSESTSERIVPPLMSLALNGRGDFEIVCADGIRLGCHRAVLEKRWPWFAAKMREYRRQARHAARAQSSTRRERSIATHSEESAGNSSRPSLSSIISTGTIRALLDSDEEGNDSGESGGTHHGFLPRKDAEAGRSKQNAGAEAARSDPEGSSRNEITPWGSSDPRLTPRLLHLNEPSPVVLALLQFFYARCICTPLQRHPGMIASLLIIASAYHMADLDAWARHAAHVALNRQLVPPAGSSNVSSPTVAYREREDIPTHERHRYAVALYETAALCGHEALQIKALRNIMSISKWANRTSQGSNTARNSIQGDEAASAAALASTASGSTREQLAAGGRLDSRSGSVGSSQAPYSPARTPGARTSISQQLASSRPSAHSASSTPLAEADTDPLDGEYHELAEEGRSGPITRRRGLSKAERMLGISNSSAKAERMLGISSMEASAAGLHESPSRTGTPNNVGAGARGLNQDGSAQLAGSNASGQRRPSNAPSASNQAFMLSSRTPSGGATSASTQPNAPSSAGPASARKRFSLFGSSRSTSESNASSSTSTVNAQRANVQGYEHDEGVASRSSLERLQLDRPSHLRAELERAHSGGEVSVRSGRSASIASGAASPHFIDSHQSPSPTSPTLRSGFPRSGAGAGAGAGGLVAKGAGQSANAAASSLSLGGTASQHYDGNASYASAQGHQYLADKRTNISTHLAPIRGRPSPAGSPQPQAQPQPFFAGASPAMASTTGGRPRADSSAATTQNDRDARYGRAAWQI</sequence>
<dbReference type="GO" id="GO:0045454">
    <property type="term" value="P:cell redox homeostasis"/>
    <property type="evidence" value="ECO:0007669"/>
    <property type="project" value="TreeGrafter"/>
</dbReference>
<feature type="compositionally biased region" description="Low complexity" evidence="1">
    <location>
        <begin position="1129"/>
        <end position="1144"/>
    </location>
</feature>
<feature type="compositionally biased region" description="Polar residues" evidence="1">
    <location>
        <begin position="311"/>
        <end position="320"/>
    </location>
</feature>
<dbReference type="GO" id="GO:0005739">
    <property type="term" value="C:mitochondrion"/>
    <property type="evidence" value="ECO:0007669"/>
    <property type="project" value="TreeGrafter"/>
</dbReference>
<dbReference type="Proteomes" id="UP000054845">
    <property type="component" value="Unassembled WGS sequence"/>
</dbReference>
<dbReference type="Gene3D" id="2.120.10.80">
    <property type="entry name" value="Kelch-type beta propeller"/>
    <property type="match status" value="2"/>
</dbReference>
<feature type="compositionally biased region" description="Polar residues" evidence="1">
    <location>
        <begin position="1213"/>
        <end position="1224"/>
    </location>
</feature>
<dbReference type="GO" id="GO:0005829">
    <property type="term" value="C:cytosol"/>
    <property type="evidence" value="ECO:0007669"/>
    <property type="project" value="TreeGrafter"/>
</dbReference>
<feature type="region of interest" description="Disordered" evidence="1">
    <location>
        <begin position="1183"/>
        <end position="1237"/>
    </location>
</feature>
<feature type="compositionally biased region" description="Low complexity" evidence="1">
    <location>
        <begin position="1188"/>
        <end position="1207"/>
    </location>
</feature>
<dbReference type="EMBL" id="CCYA01000118">
    <property type="protein sequence ID" value="CEH12187.1"/>
    <property type="molecule type" value="Genomic_DNA"/>
</dbReference>
<dbReference type="PANTHER" id="PTHR43503">
    <property type="entry name" value="MCG48959-RELATED"/>
    <property type="match status" value="1"/>
</dbReference>